<dbReference type="PANTHER" id="PTHR13887">
    <property type="entry name" value="GLUTATHIONE S-TRANSFERASE KAPPA"/>
    <property type="match status" value="1"/>
</dbReference>
<protein>
    <submittedName>
        <fullName evidence="2">DSBA oxidoreductase</fullName>
    </submittedName>
</protein>
<sequence>MTMTLKVYSSFTCPYSYLTQFIVNQAINGKDVHVAWLPFFLNHEEQSWQSEQDNYKEWADIIKPISKKLQVDIKMPKYNPSTYNAQIGYLIAKDNNKHDIFRQNVYEAHFITGDDISDLPVLMDIAAKSGLEKESFPAALQEERYRLRLETLKEKYNMKSMENVPHFTIGDRKCDGFVEQSALEKMIRCAIRDAKMDFCDGDSCY</sequence>
<dbReference type="PATRIC" id="fig|1196324.3.peg.1013"/>
<dbReference type="AlphaFoldDB" id="I8UHJ5"/>
<name>I8UHJ5_9BACL</name>
<dbReference type="InterPro" id="IPR036249">
    <property type="entry name" value="Thioredoxin-like_sf"/>
</dbReference>
<comment type="caution">
    <text evidence="2">The sequence shown here is derived from an EMBL/GenBank/DDBJ whole genome shotgun (WGS) entry which is preliminary data.</text>
</comment>
<evidence type="ECO:0000313" key="2">
    <source>
        <dbReference type="EMBL" id="EIT86293.1"/>
    </source>
</evidence>
<accession>I8UHJ5</accession>
<dbReference type="Proteomes" id="UP000004080">
    <property type="component" value="Unassembled WGS sequence"/>
</dbReference>
<proteinExistence type="predicted"/>
<dbReference type="RefSeq" id="WP_007201098.1">
    <property type="nucleotide sequence ID" value="NZ_AKKV01000021.1"/>
</dbReference>
<dbReference type="eggNOG" id="COG2761">
    <property type="taxonomic scope" value="Bacteria"/>
</dbReference>
<dbReference type="SUPFAM" id="SSF52833">
    <property type="entry name" value="Thioredoxin-like"/>
    <property type="match status" value="1"/>
</dbReference>
<gene>
    <name evidence="2" type="ORF">A374_04996</name>
</gene>
<organism evidence="2 3">
    <name type="scientific">Fictibacillus macauensis ZFHKF-1</name>
    <dbReference type="NCBI Taxonomy" id="1196324"/>
    <lineage>
        <taxon>Bacteria</taxon>
        <taxon>Bacillati</taxon>
        <taxon>Bacillota</taxon>
        <taxon>Bacilli</taxon>
        <taxon>Bacillales</taxon>
        <taxon>Fictibacillaceae</taxon>
        <taxon>Fictibacillus</taxon>
    </lineage>
</organism>
<evidence type="ECO:0000259" key="1">
    <source>
        <dbReference type="Pfam" id="PF01323"/>
    </source>
</evidence>
<dbReference type="Pfam" id="PF01323">
    <property type="entry name" value="DSBA"/>
    <property type="match status" value="1"/>
</dbReference>
<reference evidence="2 3" key="1">
    <citation type="journal article" date="2012" name="J. Bacteriol.">
        <title>Genome of Bacillus macauensis ZFHKF-1, a Long-Chain-Forming Bacterium.</title>
        <authorList>
            <person name="Cai L."/>
            <person name="Zhang T."/>
        </authorList>
    </citation>
    <scope>NUCLEOTIDE SEQUENCE [LARGE SCALE GENOMIC DNA]</scope>
    <source>
        <strain evidence="2 3">ZFHKF-1</strain>
    </source>
</reference>
<keyword evidence="3" id="KW-1185">Reference proteome</keyword>
<dbReference type="Gene3D" id="3.40.30.10">
    <property type="entry name" value="Glutaredoxin"/>
    <property type="match status" value="1"/>
</dbReference>
<dbReference type="GO" id="GO:0016491">
    <property type="term" value="F:oxidoreductase activity"/>
    <property type="evidence" value="ECO:0007669"/>
    <property type="project" value="InterPro"/>
</dbReference>
<evidence type="ECO:0000313" key="3">
    <source>
        <dbReference type="Proteomes" id="UP000004080"/>
    </source>
</evidence>
<dbReference type="EMBL" id="AKKV01000021">
    <property type="protein sequence ID" value="EIT86293.1"/>
    <property type="molecule type" value="Genomic_DNA"/>
</dbReference>
<dbReference type="PANTHER" id="PTHR13887:SF33">
    <property type="entry name" value="ISOMERASE"/>
    <property type="match status" value="1"/>
</dbReference>
<dbReference type="STRING" id="1196324.A374_04996"/>
<feature type="domain" description="DSBA-like thioredoxin" evidence="1">
    <location>
        <begin position="4"/>
        <end position="186"/>
    </location>
</feature>
<dbReference type="InterPro" id="IPR001853">
    <property type="entry name" value="DSBA-like_thioredoxin_dom"/>
</dbReference>